<evidence type="ECO:0000256" key="3">
    <source>
        <dbReference type="ARBA" id="ARBA00023237"/>
    </source>
</evidence>
<dbReference type="GO" id="GO:0009279">
    <property type="term" value="C:cell outer membrane"/>
    <property type="evidence" value="ECO:0007669"/>
    <property type="project" value="UniProtKB-SubCell"/>
</dbReference>
<evidence type="ECO:0000256" key="1">
    <source>
        <dbReference type="ARBA" id="ARBA00004442"/>
    </source>
</evidence>
<keyword evidence="3" id="KW-0998">Cell outer membrane</keyword>
<dbReference type="InterPro" id="IPR006665">
    <property type="entry name" value="OmpA-like"/>
</dbReference>
<dbReference type="InterPro" id="IPR006664">
    <property type="entry name" value="OMP_bac"/>
</dbReference>
<proteinExistence type="predicted"/>
<evidence type="ECO:0000313" key="8">
    <source>
        <dbReference type="Proteomes" id="UP000248259"/>
    </source>
</evidence>
<evidence type="ECO:0000256" key="4">
    <source>
        <dbReference type="PROSITE-ProRule" id="PRU00473"/>
    </source>
</evidence>
<dbReference type="EMBL" id="QKOE01000018">
    <property type="protein sequence ID" value="PZA15074.1"/>
    <property type="molecule type" value="Genomic_DNA"/>
</dbReference>
<dbReference type="PANTHER" id="PTHR30329:SF21">
    <property type="entry name" value="LIPOPROTEIN YIAD-RELATED"/>
    <property type="match status" value="1"/>
</dbReference>
<comment type="subcellular location">
    <subcellularLocation>
        <location evidence="1">Cell outer membrane</location>
    </subcellularLocation>
</comment>
<dbReference type="Pfam" id="PF00691">
    <property type="entry name" value="OmpA"/>
    <property type="match status" value="1"/>
</dbReference>
<dbReference type="InterPro" id="IPR036737">
    <property type="entry name" value="OmpA-like_sf"/>
</dbReference>
<dbReference type="OrthoDB" id="9782229at2"/>
<keyword evidence="2 4" id="KW-0472">Membrane</keyword>
<dbReference type="CDD" id="cd07185">
    <property type="entry name" value="OmpA_C-like"/>
    <property type="match status" value="1"/>
</dbReference>
<dbReference type="AlphaFoldDB" id="A0A323URD0"/>
<feature type="region of interest" description="Disordered" evidence="5">
    <location>
        <begin position="210"/>
        <end position="229"/>
    </location>
</feature>
<dbReference type="PANTHER" id="PTHR30329">
    <property type="entry name" value="STATOR ELEMENT OF FLAGELLAR MOTOR COMPLEX"/>
    <property type="match status" value="1"/>
</dbReference>
<evidence type="ECO:0000313" key="7">
    <source>
        <dbReference type="EMBL" id="PZA15074.1"/>
    </source>
</evidence>
<evidence type="ECO:0000256" key="5">
    <source>
        <dbReference type="SAM" id="MobiDB-lite"/>
    </source>
</evidence>
<keyword evidence="8" id="KW-1185">Reference proteome</keyword>
<feature type="domain" description="OmpA-like" evidence="6">
    <location>
        <begin position="90"/>
        <end position="207"/>
    </location>
</feature>
<dbReference type="PROSITE" id="PS51123">
    <property type="entry name" value="OMPA_2"/>
    <property type="match status" value="1"/>
</dbReference>
<dbReference type="Gene3D" id="3.30.1330.60">
    <property type="entry name" value="OmpA-like domain"/>
    <property type="match status" value="1"/>
</dbReference>
<name>A0A323URD0_9RHOO</name>
<comment type="caution">
    <text evidence="7">The sequence shown here is derived from an EMBL/GenBank/DDBJ whole genome shotgun (WGS) entry which is preliminary data.</text>
</comment>
<protein>
    <recommendedName>
        <fullName evidence="6">OmpA-like domain-containing protein</fullName>
    </recommendedName>
</protein>
<dbReference type="Proteomes" id="UP000248259">
    <property type="component" value="Unassembled WGS sequence"/>
</dbReference>
<reference evidence="7 8" key="1">
    <citation type="submission" date="2018-06" db="EMBL/GenBank/DDBJ databases">
        <title>Azoarcus communis strain SWub3 genome.</title>
        <authorList>
            <person name="Zorraquino Salvo V."/>
            <person name="Toubiana D."/>
            <person name="Blumwald E."/>
        </authorList>
    </citation>
    <scope>NUCLEOTIDE SEQUENCE [LARGE SCALE GENOMIC DNA]</scope>
    <source>
        <strain evidence="7 8">SWub3</strain>
    </source>
</reference>
<gene>
    <name evidence="7" type="ORF">DNK49_18935</name>
</gene>
<dbReference type="SUPFAM" id="SSF103088">
    <property type="entry name" value="OmpA-like"/>
    <property type="match status" value="1"/>
</dbReference>
<sequence>MDLAHQPIPGSSGPQQESRLMPRLPHKLLSSLLLLLLLGACATSQEQAPLPPSDATTPQEREHKTWVNERDQAIQTLRLDPHLSITELKNRETVVRIRSGDLFRSASTTINPAILPVLEHIATTLGAHPTLAVRVIGHTDNVGPAQQNVELSLQRAQVVRNALIELGVDAARITHEGKGDTEPLTSNSSREGRAVNRRVDLLIPAYSFNATAESAAPPPNDAPLERTAP</sequence>
<dbReference type="PRINTS" id="PR01021">
    <property type="entry name" value="OMPADOMAIN"/>
</dbReference>
<evidence type="ECO:0000259" key="6">
    <source>
        <dbReference type="PROSITE" id="PS51123"/>
    </source>
</evidence>
<organism evidence="7 8">
    <name type="scientific">Parazoarcus communis SWub3 = DSM 12120</name>
    <dbReference type="NCBI Taxonomy" id="1121029"/>
    <lineage>
        <taxon>Bacteria</taxon>
        <taxon>Pseudomonadati</taxon>
        <taxon>Pseudomonadota</taxon>
        <taxon>Betaproteobacteria</taxon>
        <taxon>Rhodocyclales</taxon>
        <taxon>Zoogloeaceae</taxon>
        <taxon>Parazoarcus</taxon>
    </lineage>
</organism>
<accession>A0A323URD0</accession>
<dbReference type="InterPro" id="IPR050330">
    <property type="entry name" value="Bact_OuterMem_StrucFunc"/>
</dbReference>
<evidence type="ECO:0000256" key="2">
    <source>
        <dbReference type="ARBA" id="ARBA00023136"/>
    </source>
</evidence>